<comment type="caution">
    <text evidence="4">The sequence shown here is derived from an EMBL/GenBank/DDBJ whole genome shotgun (WGS) entry which is preliminary data.</text>
</comment>
<feature type="coiled-coil region" evidence="2">
    <location>
        <begin position="1"/>
        <end position="55"/>
    </location>
</feature>
<evidence type="ECO:0000256" key="2">
    <source>
        <dbReference type="SAM" id="Coils"/>
    </source>
</evidence>
<keyword evidence="2" id="KW-0175">Coiled coil</keyword>
<reference evidence="4 5" key="1">
    <citation type="submission" date="2020-07" db="EMBL/GenBank/DDBJ databases">
        <authorList>
            <person name="Feng H."/>
        </authorList>
    </citation>
    <scope>NUCLEOTIDE SEQUENCE [LARGE SCALE GENOMIC DNA]</scope>
    <source>
        <strain evidence="5">s-11</strain>
    </source>
</reference>
<organism evidence="4 5">
    <name type="scientific">Thermoactinomyces daqus</name>
    <dbReference type="NCBI Taxonomy" id="1329516"/>
    <lineage>
        <taxon>Bacteria</taxon>
        <taxon>Bacillati</taxon>
        <taxon>Bacillota</taxon>
        <taxon>Bacilli</taxon>
        <taxon>Bacillales</taxon>
        <taxon>Thermoactinomycetaceae</taxon>
        <taxon>Thermoactinomyces</taxon>
    </lineage>
</organism>
<feature type="domain" description="Phage capsid-like C-terminal" evidence="3">
    <location>
        <begin position="128"/>
        <end position="405"/>
    </location>
</feature>
<protein>
    <submittedName>
        <fullName evidence="4">Phage major capsid protein</fullName>
    </submittedName>
</protein>
<keyword evidence="5" id="KW-1185">Reference proteome</keyword>
<dbReference type="Gene3D" id="3.30.2400.10">
    <property type="entry name" value="Major capsid protein gp5"/>
    <property type="match status" value="1"/>
</dbReference>
<dbReference type="Proteomes" id="UP000530514">
    <property type="component" value="Unassembled WGS sequence"/>
</dbReference>
<dbReference type="SUPFAM" id="SSF56563">
    <property type="entry name" value="Major capsid protein gp5"/>
    <property type="match status" value="1"/>
</dbReference>
<name>A0A7W1X8E6_9BACL</name>
<dbReference type="InterPro" id="IPR054612">
    <property type="entry name" value="Phage_capsid-like_C"/>
</dbReference>
<proteinExistence type="predicted"/>
<evidence type="ECO:0000313" key="5">
    <source>
        <dbReference type="Proteomes" id="UP000530514"/>
    </source>
</evidence>
<dbReference type="AlphaFoldDB" id="A0A7W1X8E6"/>
<dbReference type="EMBL" id="JACEIP010000003">
    <property type="protein sequence ID" value="MBA4541973.1"/>
    <property type="molecule type" value="Genomic_DNA"/>
</dbReference>
<evidence type="ECO:0000313" key="4">
    <source>
        <dbReference type="EMBL" id="MBA4541973.1"/>
    </source>
</evidence>
<evidence type="ECO:0000256" key="1">
    <source>
        <dbReference type="ARBA" id="ARBA00004328"/>
    </source>
</evidence>
<evidence type="ECO:0000259" key="3">
    <source>
        <dbReference type="Pfam" id="PF05065"/>
    </source>
</evidence>
<gene>
    <name evidence="4" type="ORF">H1164_03525</name>
</gene>
<comment type="subcellular location">
    <subcellularLocation>
        <location evidence="1">Virion</location>
    </subcellularLocation>
</comment>
<dbReference type="InterPro" id="IPR024455">
    <property type="entry name" value="Phage_capsid"/>
</dbReference>
<dbReference type="NCBIfam" id="TIGR01554">
    <property type="entry name" value="major_cap_HK97"/>
    <property type="match status" value="1"/>
</dbReference>
<accession>A0A7W1X8E6</accession>
<sequence length="421" mass="45137">MAVEKNQVQELHEMISDMKQELDKFRAEKRAAEMMKKAEEEAEARAKRLAEAEAKESETIKDIVEKLTAEKLEKIRSEKKIEFPVGLRAGNLSKADKQLLDVIKGTKTLKYDGAKSVITTTVGAEWNPTELANEIIRAKEALVRVRTSGIRVINMPSNPFKVPVRTGPADVSAPGEGAAIAENTTDFIDNVTLTASKLAANVPVSTEEGEDAIIAVLPEIRAAIAEGLAKNEEEFFLNGTINGGMAVSGTGIIGGAGVTKEAGSANTSATAATQQEFDTALSDALKAMGVYGIDPAELLFFVGINTYYDYLYNNPNIQQISQYGSNAVLVSGEVGRYKGMPILVTSGVRKIADGGENTTSSESNLIVNKRSVLLGDRRTLTIKSQDYIDQDITKLVGTQRIAYAVPAGLNAGVAVVKVHMA</sequence>
<dbReference type="Pfam" id="PF05065">
    <property type="entry name" value="Phage_capsid"/>
    <property type="match status" value="1"/>
</dbReference>
<dbReference type="RefSeq" id="WP_033100517.1">
    <property type="nucleotide sequence ID" value="NZ_JACEIP010000003.1"/>
</dbReference>